<dbReference type="AlphaFoldDB" id="A0A5B7CFK0"/>
<evidence type="ECO:0000313" key="1">
    <source>
        <dbReference type="EMBL" id="MPC08055.1"/>
    </source>
</evidence>
<dbReference type="EMBL" id="VSRR010000015">
    <property type="protein sequence ID" value="MPC08055.1"/>
    <property type="molecule type" value="Genomic_DNA"/>
</dbReference>
<proteinExistence type="predicted"/>
<sequence>MEAMRQRTRMKGGAAECCKSQRGNLLSVDDKQQLGMHKAAAFEKGEGKGKERKREGISIAILLMSNKPINDSS</sequence>
<evidence type="ECO:0000313" key="2">
    <source>
        <dbReference type="Proteomes" id="UP000324222"/>
    </source>
</evidence>
<gene>
    <name evidence="1" type="ORF">E2C01_000626</name>
</gene>
<name>A0A5B7CFK0_PORTR</name>
<accession>A0A5B7CFK0</accession>
<protein>
    <submittedName>
        <fullName evidence="1">Uncharacterized protein</fullName>
    </submittedName>
</protein>
<keyword evidence="2" id="KW-1185">Reference proteome</keyword>
<dbReference type="Proteomes" id="UP000324222">
    <property type="component" value="Unassembled WGS sequence"/>
</dbReference>
<organism evidence="1 2">
    <name type="scientific">Portunus trituberculatus</name>
    <name type="common">Swimming crab</name>
    <name type="synonym">Neptunus trituberculatus</name>
    <dbReference type="NCBI Taxonomy" id="210409"/>
    <lineage>
        <taxon>Eukaryota</taxon>
        <taxon>Metazoa</taxon>
        <taxon>Ecdysozoa</taxon>
        <taxon>Arthropoda</taxon>
        <taxon>Crustacea</taxon>
        <taxon>Multicrustacea</taxon>
        <taxon>Malacostraca</taxon>
        <taxon>Eumalacostraca</taxon>
        <taxon>Eucarida</taxon>
        <taxon>Decapoda</taxon>
        <taxon>Pleocyemata</taxon>
        <taxon>Brachyura</taxon>
        <taxon>Eubrachyura</taxon>
        <taxon>Portunoidea</taxon>
        <taxon>Portunidae</taxon>
        <taxon>Portuninae</taxon>
        <taxon>Portunus</taxon>
    </lineage>
</organism>
<reference evidence="1 2" key="1">
    <citation type="submission" date="2019-05" db="EMBL/GenBank/DDBJ databases">
        <title>Another draft genome of Portunus trituberculatus and its Hox gene families provides insights of decapod evolution.</title>
        <authorList>
            <person name="Jeong J.-H."/>
            <person name="Song I."/>
            <person name="Kim S."/>
            <person name="Choi T."/>
            <person name="Kim D."/>
            <person name="Ryu S."/>
            <person name="Kim W."/>
        </authorList>
    </citation>
    <scope>NUCLEOTIDE SEQUENCE [LARGE SCALE GENOMIC DNA]</scope>
    <source>
        <tissue evidence="1">Muscle</tissue>
    </source>
</reference>
<comment type="caution">
    <text evidence="1">The sequence shown here is derived from an EMBL/GenBank/DDBJ whole genome shotgun (WGS) entry which is preliminary data.</text>
</comment>